<reference evidence="2" key="1">
    <citation type="submission" date="2021-12" db="EMBL/GenBank/DDBJ databases">
        <authorList>
            <person name="Zaccaron A."/>
            <person name="Stergiopoulos I."/>
        </authorList>
    </citation>
    <scope>NUCLEOTIDE SEQUENCE</scope>
    <source>
        <strain evidence="2">Race5_Kim</strain>
    </source>
</reference>
<evidence type="ECO:0000256" key="1">
    <source>
        <dbReference type="SAM" id="MobiDB-lite"/>
    </source>
</evidence>
<proteinExistence type="predicted"/>
<dbReference type="RefSeq" id="XP_047764069.1">
    <property type="nucleotide sequence ID" value="XM_047909680.1"/>
</dbReference>
<protein>
    <submittedName>
        <fullName evidence="2">Uncharacterized protein</fullName>
    </submittedName>
</protein>
<accession>A0A9Q8URF7</accession>
<gene>
    <name evidence="2" type="ORF">CLAFUR5_10532</name>
</gene>
<dbReference type="InterPro" id="IPR038883">
    <property type="entry name" value="AN11006-like"/>
</dbReference>
<dbReference type="PANTHER" id="PTHR42085">
    <property type="entry name" value="F-BOX DOMAIN-CONTAINING PROTEIN"/>
    <property type="match status" value="1"/>
</dbReference>
<dbReference type="KEGG" id="ffu:CLAFUR5_10532"/>
<dbReference type="GeneID" id="71990410"/>
<sequence length="407" mass="47751">MARNKYAIDDDVSDSESLAPTIKREVFSDDEEDYIPLRKKRPRHKYRSPSPPPLPPSEERLMALAVARRSARTMDKNAYDFSRSQHRRCVEYSAPARTTSKARKPSAKAREASNAQRRWKRKLRQPTKNLMMKLPAEIRNEIYRYVLIEQTTSTKVRPSWRFAPPHKVVVVDFGMKWKEPSLLQVSKQIRQEASAMYYATHDFLLVIEVPQLERFRTWLQSIAERCFASNTAITLGSSVIKIINCRIEEVASLLPLAFISHEFKALTRNGVECNTGWYMYSAVNDVVLLGHGREPDERYLERLEFDFEEWLKALLVSKRWKRRVRGERRYRHRGAGKYWVQLRGYDLPSEMHGYDRYLHAIQQQPGDHFGTGEDFNPETDDVYKNRYMSLARHQQTDCKTRSMTQAP</sequence>
<feature type="region of interest" description="Disordered" evidence="1">
    <location>
        <begin position="1"/>
        <end position="58"/>
    </location>
</feature>
<organism evidence="2 3">
    <name type="scientific">Passalora fulva</name>
    <name type="common">Tomato leaf mold</name>
    <name type="synonym">Cladosporium fulvum</name>
    <dbReference type="NCBI Taxonomy" id="5499"/>
    <lineage>
        <taxon>Eukaryota</taxon>
        <taxon>Fungi</taxon>
        <taxon>Dikarya</taxon>
        <taxon>Ascomycota</taxon>
        <taxon>Pezizomycotina</taxon>
        <taxon>Dothideomycetes</taxon>
        <taxon>Dothideomycetidae</taxon>
        <taxon>Mycosphaerellales</taxon>
        <taxon>Mycosphaerellaceae</taxon>
        <taxon>Fulvia</taxon>
    </lineage>
</organism>
<dbReference type="EMBL" id="CP090169">
    <property type="protein sequence ID" value="UJO19703.1"/>
    <property type="molecule type" value="Genomic_DNA"/>
</dbReference>
<keyword evidence="3" id="KW-1185">Reference proteome</keyword>
<reference evidence="2" key="2">
    <citation type="journal article" date="2022" name="Microb. Genom.">
        <title>A chromosome-scale genome assembly of the tomato pathogen Cladosporium fulvum reveals a compartmentalized genome architecture and the presence of a dispensable chromosome.</title>
        <authorList>
            <person name="Zaccaron A.Z."/>
            <person name="Chen L.H."/>
            <person name="Samaras A."/>
            <person name="Stergiopoulos I."/>
        </authorList>
    </citation>
    <scope>NUCLEOTIDE SEQUENCE</scope>
    <source>
        <strain evidence="2">Race5_Kim</strain>
    </source>
</reference>
<name>A0A9Q8URF7_PASFU</name>
<dbReference type="PANTHER" id="PTHR42085:SF2">
    <property type="entry name" value="F-BOX DOMAIN-CONTAINING PROTEIN"/>
    <property type="match status" value="1"/>
</dbReference>
<feature type="region of interest" description="Disordered" evidence="1">
    <location>
        <begin position="92"/>
        <end position="120"/>
    </location>
</feature>
<dbReference type="OrthoDB" id="3645296at2759"/>
<evidence type="ECO:0000313" key="2">
    <source>
        <dbReference type="EMBL" id="UJO19703.1"/>
    </source>
</evidence>
<feature type="compositionally biased region" description="Basic residues" evidence="1">
    <location>
        <begin position="37"/>
        <end position="47"/>
    </location>
</feature>
<evidence type="ECO:0000313" key="3">
    <source>
        <dbReference type="Proteomes" id="UP000756132"/>
    </source>
</evidence>
<dbReference type="Proteomes" id="UP000756132">
    <property type="component" value="Chromosome 7"/>
</dbReference>
<dbReference type="AlphaFoldDB" id="A0A9Q8URF7"/>